<feature type="signal peptide" evidence="1">
    <location>
        <begin position="1"/>
        <end position="28"/>
    </location>
</feature>
<proteinExistence type="predicted"/>
<accession>A0A495DLT9</accession>
<dbReference type="RefSeq" id="WP_170150305.1">
    <property type="nucleotide sequence ID" value="NZ_RBIM01000001.1"/>
</dbReference>
<comment type="caution">
    <text evidence="2">The sequence shown here is derived from an EMBL/GenBank/DDBJ whole genome shotgun (WGS) entry which is preliminary data.</text>
</comment>
<dbReference type="InterPro" id="IPR030972">
    <property type="entry name" value="UrcA_uranyl"/>
</dbReference>
<reference evidence="2 3" key="1">
    <citation type="submission" date="2018-10" db="EMBL/GenBank/DDBJ databases">
        <title>Genomic Encyclopedia of Type Strains, Phase IV (KMG-IV): sequencing the most valuable type-strain genomes for metagenomic binning, comparative biology and taxonomic classification.</title>
        <authorList>
            <person name="Goeker M."/>
        </authorList>
    </citation>
    <scope>NUCLEOTIDE SEQUENCE [LARGE SCALE GENOMIC DNA]</scope>
    <source>
        <strain evidence="2 3">DSM 4734</strain>
    </source>
</reference>
<evidence type="ECO:0000256" key="1">
    <source>
        <dbReference type="SAM" id="SignalP"/>
    </source>
</evidence>
<feature type="chain" id="PRO_5019753257" evidence="1">
    <location>
        <begin position="29"/>
        <end position="114"/>
    </location>
</feature>
<evidence type="ECO:0000313" key="3">
    <source>
        <dbReference type="Proteomes" id="UP000273675"/>
    </source>
</evidence>
<dbReference type="Proteomes" id="UP000273675">
    <property type="component" value="Unassembled WGS sequence"/>
</dbReference>
<gene>
    <name evidence="2" type="ORF">C7435_0330</name>
</gene>
<organism evidence="2 3">
    <name type="scientific">Maricaulis maris</name>
    <dbReference type="NCBI Taxonomy" id="74318"/>
    <lineage>
        <taxon>Bacteria</taxon>
        <taxon>Pseudomonadati</taxon>
        <taxon>Pseudomonadota</taxon>
        <taxon>Alphaproteobacteria</taxon>
        <taxon>Maricaulales</taxon>
        <taxon>Maricaulaceae</taxon>
        <taxon>Maricaulis</taxon>
    </lineage>
</organism>
<name>A0A495DLT9_9PROT</name>
<evidence type="ECO:0000313" key="2">
    <source>
        <dbReference type="EMBL" id="RKR03887.1"/>
    </source>
</evidence>
<sequence length="114" mass="11947">MKHTLLTLAVCLTGLTAALSGTGGTATAQTPAGPAVQIPFEAADLIDPTRYEALRERVEIAARDVCREQLLGDLLRPVTLNACIRDAHARAIDQLEAQRSTALTVAAASVPDQG</sequence>
<dbReference type="AlphaFoldDB" id="A0A495DLT9"/>
<dbReference type="EMBL" id="RBIM01000001">
    <property type="protein sequence ID" value="RKR03887.1"/>
    <property type="molecule type" value="Genomic_DNA"/>
</dbReference>
<dbReference type="NCBIfam" id="TIGR04433">
    <property type="entry name" value="UrcA_uranyl"/>
    <property type="match status" value="1"/>
</dbReference>
<protein>
    <submittedName>
        <fullName evidence="2">UrcA family protein</fullName>
    </submittedName>
</protein>
<keyword evidence="1" id="KW-0732">Signal</keyword>